<evidence type="ECO:0000313" key="2">
    <source>
        <dbReference type="Proteomes" id="UP000704712"/>
    </source>
</evidence>
<dbReference type="EMBL" id="JAACNO010002761">
    <property type="protein sequence ID" value="KAF4131001.1"/>
    <property type="molecule type" value="Genomic_DNA"/>
</dbReference>
<sequence>MSGFTDVNLTVDGAVLDAASSARFISRKSQRRVASEQEHVWVHVALHVPASRSPEATNTTHGNADLTLDSCIEWGDGYECSLSAAITQILASIGTMQQTLHKLVAMPEAQPCSVLHFLQARMTSLSRLTHVGWMLLRWFTLELWHTVTQKKQAVWASRSEKACINVMMVTGGRDMNIPAAPVERTEVAYRMWKQTLRTLAKTWTRRPIAS</sequence>
<name>A0A8S9TQV1_PHYIN</name>
<protein>
    <submittedName>
        <fullName evidence="1">Uncharacterized protein</fullName>
    </submittedName>
</protein>
<comment type="caution">
    <text evidence="1">The sequence shown here is derived from an EMBL/GenBank/DDBJ whole genome shotgun (WGS) entry which is preliminary data.</text>
</comment>
<reference evidence="1" key="1">
    <citation type="submission" date="2020-03" db="EMBL/GenBank/DDBJ databases">
        <title>Hybrid Assembly of Korean Phytophthora infestans isolates.</title>
        <authorList>
            <person name="Prokchorchik M."/>
            <person name="Lee Y."/>
            <person name="Seo J."/>
            <person name="Cho J.-H."/>
            <person name="Park Y.-E."/>
            <person name="Jang D.-C."/>
            <person name="Im J.-S."/>
            <person name="Choi J.-G."/>
            <person name="Park H.-J."/>
            <person name="Lee G.-B."/>
            <person name="Lee Y.-G."/>
            <person name="Hong S.-Y."/>
            <person name="Cho K."/>
            <person name="Sohn K.H."/>
        </authorList>
    </citation>
    <scope>NUCLEOTIDE SEQUENCE</scope>
    <source>
        <strain evidence="1">KR_2_A2</strain>
    </source>
</reference>
<evidence type="ECO:0000313" key="1">
    <source>
        <dbReference type="EMBL" id="KAF4131001.1"/>
    </source>
</evidence>
<dbReference type="Proteomes" id="UP000704712">
    <property type="component" value="Unassembled WGS sequence"/>
</dbReference>
<proteinExistence type="predicted"/>
<gene>
    <name evidence="1" type="ORF">GN958_ATG19805</name>
</gene>
<organism evidence="1 2">
    <name type="scientific">Phytophthora infestans</name>
    <name type="common">Potato late blight agent</name>
    <name type="synonym">Botrytis infestans</name>
    <dbReference type="NCBI Taxonomy" id="4787"/>
    <lineage>
        <taxon>Eukaryota</taxon>
        <taxon>Sar</taxon>
        <taxon>Stramenopiles</taxon>
        <taxon>Oomycota</taxon>
        <taxon>Peronosporomycetes</taxon>
        <taxon>Peronosporales</taxon>
        <taxon>Peronosporaceae</taxon>
        <taxon>Phytophthora</taxon>
    </lineage>
</organism>
<dbReference type="AlphaFoldDB" id="A0A8S9TQV1"/>
<accession>A0A8S9TQV1</accession>